<name>A0A6A3AZ03_HIBSY</name>
<evidence type="ECO:0000313" key="2">
    <source>
        <dbReference type="EMBL" id="KAE8709920.1"/>
    </source>
</evidence>
<keyword evidence="1" id="KW-0812">Transmembrane</keyword>
<comment type="caution">
    <text evidence="2">The sequence shown here is derived from an EMBL/GenBank/DDBJ whole genome shotgun (WGS) entry which is preliminary data.</text>
</comment>
<dbReference type="Proteomes" id="UP000436088">
    <property type="component" value="Unassembled WGS sequence"/>
</dbReference>
<evidence type="ECO:0000256" key="1">
    <source>
        <dbReference type="SAM" id="Phobius"/>
    </source>
</evidence>
<dbReference type="AlphaFoldDB" id="A0A6A3AZ03"/>
<gene>
    <name evidence="2" type="ORF">F3Y22_tig00110328pilonHSYRG00863</name>
</gene>
<sequence>MQPMIVPMVLKIAESQDKTDFESVTFPTLVLVLGTAAGETLLLLVKLADLIINKYNQKKGWSNVVCEYGQVAIQ</sequence>
<proteinExistence type="predicted"/>
<keyword evidence="3" id="KW-1185">Reference proteome</keyword>
<keyword evidence="1" id="KW-0472">Membrane</keyword>
<feature type="transmembrane region" description="Helical" evidence="1">
    <location>
        <begin position="24"/>
        <end position="45"/>
    </location>
</feature>
<reference evidence="2" key="1">
    <citation type="submission" date="2019-09" db="EMBL/GenBank/DDBJ databases">
        <title>Draft genome information of white flower Hibiscus syriacus.</title>
        <authorList>
            <person name="Kim Y.-M."/>
        </authorList>
    </citation>
    <scope>NUCLEOTIDE SEQUENCE [LARGE SCALE GENOMIC DNA]</scope>
    <source>
        <strain evidence="2">YM2019G1</strain>
    </source>
</reference>
<organism evidence="2 3">
    <name type="scientific">Hibiscus syriacus</name>
    <name type="common">Rose of Sharon</name>
    <dbReference type="NCBI Taxonomy" id="106335"/>
    <lineage>
        <taxon>Eukaryota</taxon>
        <taxon>Viridiplantae</taxon>
        <taxon>Streptophyta</taxon>
        <taxon>Embryophyta</taxon>
        <taxon>Tracheophyta</taxon>
        <taxon>Spermatophyta</taxon>
        <taxon>Magnoliopsida</taxon>
        <taxon>eudicotyledons</taxon>
        <taxon>Gunneridae</taxon>
        <taxon>Pentapetalae</taxon>
        <taxon>rosids</taxon>
        <taxon>malvids</taxon>
        <taxon>Malvales</taxon>
        <taxon>Malvaceae</taxon>
        <taxon>Malvoideae</taxon>
        <taxon>Hibiscus</taxon>
    </lineage>
</organism>
<accession>A0A6A3AZ03</accession>
<keyword evidence="1" id="KW-1133">Transmembrane helix</keyword>
<protein>
    <submittedName>
        <fullName evidence="2">Uncharacterized protein</fullName>
    </submittedName>
</protein>
<evidence type="ECO:0000313" key="3">
    <source>
        <dbReference type="Proteomes" id="UP000436088"/>
    </source>
</evidence>
<dbReference type="EMBL" id="VEPZ02000934">
    <property type="protein sequence ID" value="KAE8709920.1"/>
    <property type="molecule type" value="Genomic_DNA"/>
</dbReference>